<dbReference type="EMBL" id="KI925456">
    <property type="protein sequence ID" value="ETW84844.1"/>
    <property type="molecule type" value="Genomic_DNA"/>
</dbReference>
<dbReference type="STRING" id="747525.W4KGL3"/>
<organism evidence="1 2">
    <name type="scientific">Heterobasidion irregulare (strain TC 32-1)</name>
    <dbReference type="NCBI Taxonomy" id="747525"/>
    <lineage>
        <taxon>Eukaryota</taxon>
        <taxon>Fungi</taxon>
        <taxon>Dikarya</taxon>
        <taxon>Basidiomycota</taxon>
        <taxon>Agaricomycotina</taxon>
        <taxon>Agaricomycetes</taxon>
        <taxon>Russulales</taxon>
        <taxon>Bondarzewiaceae</taxon>
        <taxon>Heterobasidion</taxon>
        <taxon>Heterobasidion annosum species complex</taxon>
    </lineage>
</organism>
<sequence>VSRIKSPFLNRRLLLTVTSVCFSQNSIYWGFVKYRYCEVYKERFDDTKKHARKCLNNCPIEVIRHFFNCLWHFIDAYHRGLTKKVVE</sequence>
<dbReference type="GeneID" id="20669923"/>
<dbReference type="KEGG" id="hir:HETIRDRAFT_312097"/>
<dbReference type="OrthoDB" id="2449121at2759"/>
<dbReference type="AlphaFoldDB" id="W4KGL3"/>
<dbReference type="RefSeq" id="XP_009544472.1">
    <property type="nucleotide sequence ID" value="XM_009546177.1"/>
</dbReference>
<keyword evidence="2" id="KW-1185">Reference proteome</keyword>
<name>W4KGL3_HETIT</name>
<protein>
    <submittedName>
        <fullName evidence="1">Uncharacterized protein</fullName>
    </submittedName>
</protein>
<gene>
    <name evidence="1" type="ORF">HETIRDRAFT_312097</name>
</gene>
<dbReference type="HOGENOM" id="CLU_2574164_0_0_1"/>
<dbReference type="InParanoid" id="W4KGL3"/>
<proteinExistence type="predicted"/>
<accession>W4KGL3</accession>
<evidence type="ECO:0000313" key="2">
    <source>
        <dbReference type="Proteomes" id="UP000030671"/>
    </source>
</evidence>
<reference evidence="1 2" key="1">
    <citation type="journal article" date="2012" name="New Phytol.">
        <title>Insight into trade-off between wood decay and parasitism from the genome of a fungal forest pathogen.</title>
        <authorList>
            <person name="Olson A."/>
            <person name="Aerts A."/>
            <person name="Asiegbu F."/>
            <person name="Belbahri L."/>
            <person name="Bouzid O."/>
            <person name="Broberg A."/>
            <person name="Canback B."/>
            <person name="Coutinho P.M."/>
            <person name="Cullen D."/>
            <person name="Dalman K."/>
            <person name="Deflorio G."/>
            <person name="van Diepen L.T."/>
            <person name="Dunand C."/>
            <person name="Duplessis S."/>
            <person name="Durling M."/>
            <person name="Gonthier P."/>
            <person name="Grimwood J."/>
            <person name="Fossdal C.G."/>
            <person name="Hansson D."/>
            <person name="Henrissat B."/>
            <person name="Hietala A."/>
            <person name="Himmelstrand K."/>
            <person name="Hoffmeister D."/>
            <person name="Hogberg N."/>
            <person name="James T.Y."/>
            <person name="Karlsson M."/>
            <person name="Kohler A."/>
            <person name="Kues U."/>
            <person name="Lee Y.H."/>
            <person name="Lin Y.C."/>
            <person name="Lind M."/>
            <person name="Lindquist E."/>
            <person name="Lombard V."/>
            <person name="Lucas S."/>
            <person name="Lunden K."/>
            <person name="Morin E."/>
            <person name="Murat C."/>
            <person name="Park J."/>
            <person name="Raffaello T."/>
            <person name="Rouze P."/>
            <person name="Salamov A."/>
            <person name="Schmutz J."/>
            <person name="Solheim H."/>
            <person name="Stahlberg J."/>
            <person name="Velez H."/>
            <person name="de Vries R.P."/>
            <person name="Wiebenga A."/>
            <person name="Woodward S."/>
            <person name="Yakovlev I."/>
            <person name="Garbelotto M."/>
            <person name="Martin F."/>
            <person name="Grigoriev I.V."/>
            <person name="Stenlid J."/>
        </authorList>
    </citation>
    <scope>NUCLEOTIDE SEQUENCE [LARGE SCALE GENOMIC DNA]</scope>
    <source>
        <strain evidence="1 2">TC 32-1</strain>
    </source>
</reference>
<dbReference type="Proteomes" id="UP000030671">
    <property type="component" value="Unassembled WGS sequence"/>
</dbReference>
<evidence type="ECO:0000313" key="1">
    <source>
        <dbReference type="EMBL" id="ETW84844.1"/>
    </source>
</evidence>
<feature type="non-terminal residue" evidence="1">
    <location>
        <position position="1"/>
    </location>
</feature>